<keyword evidence="3" id="KW-0028">Amino-acid biosynthesis</keyword>
<dbReference type="Pfam" id="PF00132">
    <property type="entry name" value="Hexapep"/>
    <property type="match status" value="1"/>
</dbReference>
<dbReference type="CDD" id="cd03354">
    <property type="entry name" value="LbH_SAT"/>
    <property type="match status" value="1"/>
</dbReference>
<dbReference type="OrthoDB" id="9801456at2"/>
<evidence type="ECO:0000256" key="3">
    <source>
        <dbReference type="ARBA" id="ARBA00022605"/>
    </source>
</evidence>
<keyword evidence="8" id="KW-1185">Reference proteome</keyword>
<keyword evidence="4 7" id="KW-0808">Transferase</keyword>
<comment type="similarity">
    <text evidence="1">Belongs to the transferase hexapeptide repeat family.</text>
</comment>
<name>A0A6C2CKK7_9RHOO</name>
<dbReference type="SUPFAM" id="SSF51161">
    <property type="entry name" value="Trimeric LpxA-like enzymes"/>
    <property type="match status" value="1"/>
</dbReference>
<dbReference type="RefSeq" id="WP_148580627.1">
    <property type="nucleotide sequence ID" value="NZ_SDKK01000020.1"/>
</dbReference>
<dbReference type="EC" id="2.3.1.30" evidence="2"/>
<dbReference type="Gene3D" id="2.160.10.10">
    <property type="entry name" value="Hexapeptide repeat proteins"/>
    <property type="match status" value="1"/>
</dbReference>
<evidence type="ECO:0000313" key="8">
    <source>
        <dbReference type="Proteomes" id="UP000389128"/>
    </source>
</evidence>
<dbReference type="InterPro" id="IPR011004">
    <property type="entry name" value="Trimer_LpxA-like_sf"/>
</dbReference>
<organism evidence="7 8">
    <name type="scientific">Zoogloea oleivorans</name>
    <dbReference type="NCBI Taxonomy" id="1552750"/>
    <lineage>
        <taxon>Bacteria</taxon>
        <taxon>Pseudomonadati</taxon>
        <taxon>Pseudomonadota</taxon>
        <taxon>Betaproteobacteria</taxon>
        <taxon>Rhodocyclales</taxon>
        <taxon>Zoogloeaceae</taxon>
        <taxon>Zoogloea</taxon>
    </lineage>
</organism>
<protein>
    <recommendedName>
        <fullName evidence="2">serine O-acetyltransferase</fullName>
        <ecNumber evidence="2">2.3.1.30</ecNumber>
    </recommendedName>
</protein>
<dbReference type="Gene3D" id="1.10.3130.10">
    <property type="entry name" value="serine acetyltransferase, domain 1"/>
    <property type="match status" value="1"/>
</dbReference>
<dbReference type="GO" id="GO:0009001">
    <property type="term" value="F:serine O-acetyltransferase activity"/>
    <property type="evidence" value="ECO:0007669"/>
    <property type="project" value="UniProtKB-EC"/>
</dbReference>
<comment type="caution">
    <text evidence="7">The sequence shown here is derived from an EMBL/GenBank/DDBJ whole genome shotgun (WGS) entry which is preliminary data.</text>
</comment>
<sequence length="322" mass="34529">MSLRHESALASSQATTGHWDLPGIVAGLHAVRERWREAQGRSQEFGGREFPSREALGQVVEQLCGALFPMRLGPADLRQESEDFYVGYTLDAALHGLLEQVRLELAYQDRHGDLAPETVRSRAIALVGEFAATLPSIRELLDTDVEAAFHGDPAARSVDEVVLCYPGILAVIHHRIANRLYRLGAPLIARIVAELAHSATGIDIHPGATIGHSFFIDHGTGVVIGETAVLGNRVRLYQAVTLGAKRFQIGSDGGLEKGLPRHPVIEDDVVIYAGATVLGRITIGQGSSIGGNVWLTHSVPPHSQISQASLQHGVSGAEQRAA</sequence>
<dbReference type="InterPro" id="IPR042122">
    <property type="entry name" value="Ser_AcTrfase_N_sf"/>
</dbReference>
<reference evidence="7 8" key="1">
    <citation type="submission" date="2019-01" db="EMBL/GenBank/DDBJ databases">
        <title>Zoogloea oleivorans genome sequencing and assembly.</title>
        <authorList>
            <person name="Tancsics A."/>
            <person name="Farkas M."/>
            <person name="Kriszt B."/>
            <person name="Maroti G."/>
            <person name="Horvath B."/>
        </authorList>
    </citation>
    <scope>NUCLEOTIDE SEQUENCE [LARGE SCALE GENOMIC DNA]</scope>
    <source>
        <strain evidence="7 8">Buc</strain>
    </source>
</reference>
<evidence type="ECO:0000256" key="1">
    <source>
        <dbReference type="ARBA" id="ARBA00007274"/>
    </source>
</evidence>
<dbReference type="InterPro" id="IPR053376">
    <property type="entry name" value="Serine_acetyltransferase"/>
</dbReference>
<dbReference type="Proteomes" id="UP000389128">
    <property type="component" value="Unassembled WGS sequence"/>
</dbReference>
<evidence type="ECO:0000256" key="5">
    <source>
        <dbReference type="ARBA" id="ARBA00023315"/>
    </source>
</evidence>
<evidence type="ECO:0000313" key="7">
    <source>
        <dbReference type="EMBL" id="TYC54418.1"/>
    </source>
</evidence>
<keyword evidence="5" id="KW-0012">Acyltransferase</keyword>
<dbReference type="EMBL" id="SDKK01000020">
    <property type="protein sequence ID" value="TYC54418.1"/>
    <property type="molecule type" value="Genomic_DNA"/>
</dbReference>
<proteinExistence type="inferred from homology"/>
<evidence type="ECO:0000256" key="4">
    <source>
        <dbReference type="ARBA" id="ARBA00022679"/>
    </source>
</evidence>
<comment type="catalytic activity">
    <reaction evidence="6">
        <text>L-serine + acetyl-CoA = O-acetyl-L-serine + CoA</text>
        <dbReference type="Rhea" id="RHEA:24560"/>
        <dbReference type="ChEBI" id="CHEBI:33384"/>
        <dbReference type="ChEBI" id="CHEBI:57287"/>
        <dbReference type="ChEBI" id="CHEBI:57288"/>
        <dbReference type="ChEBI" id="CHEBI:58340"/>
        <dbReference type="EC" id="2.3.1.30"/>
    </reaction>
</comment>
<evidence type="ECO:0000256" key="2">
    <source>
        <dbReference type="ARBA" id="ARBA00013266"/>
    </source>
</evidence>
<dbReference type="NCBIfam" id="NF041874">
    <property type="entry name" value="EPS_EpsC"/>
    <property type="match status" value="1"/>
</dbReference>
<gene>
    <name evidence="7" type="ORF">ETQ85_18815</name>
</gene>
<dbReference type="GO" id="GO:0008652">
    <property type="term" value="P:amino acid biosynthetic process"/>
    <property type="evidence" value="ECO:0007669"/>
    <property type="project" value="UniProtKB-KW"/>
</dbReference>
<evidence type="ECO:0000256" key="6">
    <source>
        <dbReference type="ARBA" id="ARBA00049486"/>
    </source>
</evidence>
<dbReference type="AlphaFoldDB" id="A0A6C2CKK7"/>
<dbReference type="InterPro" id="IPR045304">
    <property type="entry name" value="LbH_SAT"/>
</dbReference>
<dbReference type="InterPro" id="IPR001451">
    <property type="entry name" value="Hexapep"/>
</dbReference>
<accession>A0A6C2CKK7</accession>
<dbReference type="PANTHER" id="PTHR42811">
    <property type="entry name" value="SERINE ACETYLTRANSFERASE"/>
    <property type="match status" value="1"/>
</dbReference>